<dbReference type="InterPro" id="IPR005821">
    <property type="entry name" value="Ion_trans_dom"/>
</dbReference>
<protein>
    <submittedName>
        <fullName evidence="17">Voltage-dependent L-type calcium channel subunit alpha-1S</fullName>
    </submittedName>
</protein>
<dbReference type="PANTHER" id="PTHR45628:SF7">
    <property type="entry name" value="VOLTAGE-DEPENDENT CALCIUM CHANNEL TYPE A SUBUNIT ALPHA-1"/>
    <property type="match status" value="1"/>
</dbReference>
<evidence type="ECO:0000256" key="2">
    <source>
        <dbReference type="ARBA" id="ARBA00022448"/>
    </source>
</evidence>
<keyword evidence="13" id="KW-0175">Coiled coil</keyword>
<dbReference type="SUPFAM" id="SSF81324">
    <property type="entry name" value="Voltage-gated potassium channels"/>
    <property type="match status" value="1"/>
</dbReference>
<evidence type="ECO:0000256" key="9">
    <source>
        <dbReference type="ARBA" id="ARBA00023065"/>
    </source>
</evidence>
<feature type="transmembrane region" description="Helical" evidence="15">
    <location>
        <begin position="760"/>
        <end position="781"/>
    </location>
</feature>
<keyword evidence="8 15" id="KW-1133">Transmembrane helix</keyword>
<keyword evidence="2" id="KW-0813">Transport</keyword>
<keyword evidence="9" id="KW-0406">Ion transport</keyword>
<dbReference type="PANTHER" id="PTHR45628">
    <property type="entry name" value="VOLTAGE-DEPENDENT CALCIUM CHANNEL TYPE A SUBUNIT ALPHA-1"/>
    <property type="match status" value="1"/>
</dbReference>
<evidence type="ECO:0000256" key="5">
    <source>
        <dbReference type="ARBA" id="ARBA00022692"/>
    </source>
</evidence>
<evidence type="ECO:0000256" key="8">
    <source>
        <dbReference type="ARBA" id="ARBA00022989"/>
    </source>
</evidence>
<keyword evidence="6" id="KW-0106">Calcium</keyword>
<feature type="domain" description="Ion transport" evidence="16">
    <location>
        <begin position="725"/>
        <end position="960"/>
    </location>
</feature>
<keyword evidence="7" id="KW-0851">Voltage-gated channel</keyword>
<evidence type="ECO:0000256" key="15">
    <source>
        <dbReference type="SAM" id="Phobius"/>
    </source>
</evidence>
<evidence type="ECO:0000256" key="4">
    <source>
        <dbReference type="ARBA" id="ARBA00022673"/>
    </source>
</evidence>
<comment type="subcellular location">
    <subcellularLocation>
        <location evidence="1">Membrane</location>
        <topology evidence="1">Multi-pass membrane protein</topology>
    </subcellularLocation>
</comment>
<evidence type="ECO:0000313" key="18">
    <source>
        <dbReference type="Proteomes" id="UP000186817"/>
    </source>
</evidence>
<evidence type="ECO:0000256" key="11">
    <source>
        <dbReference type="ARBA" id="ARBA00023180"/>
    </source>
</evidence>
<comment type="caution">
    <text evidence="17">The sequence shown here is derived from an EMBL/GenBank/DDBJ whole genome shotgun (WGS) entry which is preliminary data.</text>
</comment>
<dbReference type="EMBL" id="LSRX01000150">
    <property type="protein sequence ID" value="OLQ06898.1"/>
    <property type="molecule type" value="Genomic_DNA"/>
</dbReference>
<feature type="coiled-coil region" evidence="13">
    <location>
        <begin position="483"/>
        <end position="511"/>
    </location>
</feature>
<evidence type="ECO:0000313" key="17">
    <source>
        <dbReference type="EMBL" id="OLQ06898.1"/>
    </source>
</evidence>
<feature type="compositionally biased region" description="Basic and acidic residues" evidence="14">
    <location>
        <begin position="416"/>
        <end position="426"/>
    </location>
</feature>
<gene>
    <name evidence="17" type="primary">CACNA1S</name>
    <name evidence="17" type="ORF">AK812_SmicGene9754</name>
</gene>
<evidence type="ECO:0000256" key="13">
    <source>
        <dbReference type="SAM" id="Coils"/>
    </source>
</evidence>
<evidence type="ECO:0000256" key="7">
    <source>
        <dbReference type="ARBA" id="ARBA00022882"/>
    </source>
</evidence>
<dbReference type="GO" id="GO:0098703">
    <property type="term" value="P:calcium ion import across plasma membrane"/>
    <property type="evidence" value="ECO:0007669"/>
    <property type="project" value="TreeGrafter"/>
</dbReference>
<evidence type="ECO:0000259" key="16">
    <source>
        <dbReference type="Pfam" id="PF00520"/>
    </source>
</evidence>
<dbReference type="Gene3D" id="1.20.120.350">
    <property type="entry name" value="Voltage-gated potassium channels. Chain C"/>
    <property type="match status" value="1"/>
</dbReference>
<evidence type="ECO:0000256" key="1">
    <source>
        <dbReference type="ARBA" id="ARBA00004141"/>
    </source>
</evidence>
<proteinExistence type="predicted"/>
<dbReference type="InterPro" id="IPR027359">
    <property type="entry name" value="Volt_channel_dom_sf"/>
</dbReference>
<evidence type="ECO:0000256" key="14">
    <source>
        <dbReference type="SAM" id="MobiDB-lite"/>
    </source>
</evidence>
<evidence type="ECO:0000256" key="12">
    <source>
        <dbReference type="ARBA" id="ARBA00023303"/>
    </source>
</evidence>
<keyword evidence="3" id="KW-0109">Calcium transport</keyword>
<keyword evidence="10 15" id="KW-0472">Membrane</keyword>
<dbReference type="GO" id="GO:0005891">
    <property type="term" value="C:voltage-gated calcium channel complex"/>
    <property type="evidence" value="ECO:0007669"/>
    <property type="project" value="TreeGrafter"/>
</dbReference>
<keyword evidence="18" id="KW-1185">Reference proteome</keyword>
<reference evidence="17 18" key="1">
    <citation type="submission" date="2016-02" db="EMBL/GenBank/DDBJ databases">
        <title>Genome analysis of coral dinoflagellate symbionts highlights evolutionary adaptations to a symbiotic lifestyle.</title>
        <authorList>
            <person name="Aranda M."/>
            <person name="Li Y."/>
            <person name="Liew Y.J."/>
            <person name="Baumgarten S."/>
            <person name="Simakov O."/>
            <person name="Wilson M."/>
            <person name="Piel J."/>
            <person name="Ashoor H."/>
            <person name="Bougouffa S."/>
            <person name="Bajic V.B."/>
            <person name="Ryu T."/>
            <person name="Ravasi T."/>
            <person name="Bayer T."/>
            <person name="Micklem G."/>
            <person name="Kim H."/>
            <person name="Bhak J."/>
            <person name="Lajeunesse T.C."/>
            <person name="Voolstra C.R."/>
        </authorList>
    </citation>
    <scope>NUCLEOTIDE SEQUENCE [LARGE SCALE GENOMIC DNA]</scope>
    <source>
        <strain evidence="17 18">CCMP2467</strain>
    </source>
</reference>
<feature type="transmembrane region" description="Helical" evidence="15">
    <location>
        <begin position="793"/>
        <end position="819"/>
    </location>
</feature>
<dbReference type="Gene3D" id="1.10.287.70">
    <property type="match status" value="1"/>
</dbReference>
<evidence type="ECO:0000256" key="3">
    <source>
        <dbReference type="ARBA" id="ARBA00022568"/>
    </source>
</evidence>
<keyword evidence="12" id="KW-0407">Ion channel</keyword>
<dbReference type="Proteomes" id="UP000186817">
    <property type="component" value="Unassembled WGS sequence"/>
</dbReference>
<dbReference type="AlphaFoldDB" id="A0A1Q9EHP4"/>
<keyword evidence="5 15" id="KW-0812">Transmembrane</keyword>
<keyword evidence="11" id="KW-0325">Glycoprotein</keyword>
<organism evidence="17 18">
    <name type="scientific">Symbiodinium microadriaticum</name>
    <name type="common">Dinoflagellate</name>
    <name type="synonym">Zooxanthella microadriatica</name>
    <dbReference type="NCBI Taxonomy" id="2951"/>
    <lineage>
        <taxon>Eukaryota</taxon>
        <taxon>Sar</taxon>
        <taxon>Alveolata</taxon>
        <taxon>Dinophyceae</taxon>
        <taxon>Suessiales</taxon>
        <taxon>Symbiodiniaceae</taxon>
        <taxon>Symbiodinium</taxon>
    </lineage>
</organism>
<accession>A0A1Q9EHP4</accession>
<dbReference type="GO" id="GO:0008331">
    <property type="term" value="F:high voltage-gated calcium channel activity"/>
    <property type="evidence" value="ECO:0007669"/>
    <property type="project" value="TreeGrafter"/>
</dbReference>
<feature type="region of interest" description="Disordered" evidence="14">
    <location>
        <begin position="404"/>
        <end position="437"/>
    </location>
</feature>
<evidence type="ECO:0000256" key="6">
    <source>
        <dbReference type="ARBA" id="ARBA00022837"/>
    </source>
</evidence>
<dbReference type="InterPro" id="IPR050599">
    <property type="entry name" value="VDCC_alpha-1_subunit"/>
</dbReference>
<dbReference type="OrthoDB" id="436018at2759"/>
<sequence length="1084" mass="119594">MASVTECTVQVDCFSRGLIQGILTWKNGREPVEFSLFELRPGNIVVDDVCRGPALFAKISWRLVASTGAADRLAEIRKGDRLVFASPSWVLAFCGAATQEDRKPAVPRTPPEPSWQEDVCRATPVVPKLDFTRLGSQQKRGFFADCRQASHDQTVSLDAALKLAEGARNEEKVLGATLALRHHSELLLDAAGGCKPRQSLRAAVVDADATFICRLLQSSLPLQRLALGLLRVLLAGDDREAEEASAELGLCATWLVEACAGAAAEVRPAGGATASTEASQERFGTEELCDTSDLLQRLLDLSAANTEACGAAVQTDARADVAKESCRLLSMLLPGCKLAALLSKEVACKSLALAESLLLRCQFLQRPPPQEAFALAESVVVAESLRGSSEQAAALGLLTAGQSQAKSPSQLGPMGDKPKRVSDADRSMLGGKSISKKSEKARLLKEISPTGREVRRVPKSSVIAMRQVLDDQMEEMHGLFVVHAQKLKRLLDAQEQAEKLKELELQQAREALVNMQSPRKGGVSIRGIQGNAQLEHARKLLMERDAACRLAEAENYQLREQLAAMSHVSNNTQVLMNTTAMVVAPPRPEAPPLPPTTGQELVLHRLERAQTVLENWASRFHPKIKAGMLEDSDDDDDMIELPGVVQAPMKAEKTMDLEDEEAEPTDPRAEYLRQSQKQRKKKMLNTKLRALDMKSKMRDAFAEPSYIATEHYHKTGCAQFIARSHWFEHGTMFVILLNSIWIGIESTINESALLINADPGIIFVENLFCLIFTVEIIIRFMAFKSKWNGIRDFWFIFDFLLAFFMVLETWVLFVVLSFTDFDLVFFDTSVLRMLRLLRLTRVARVARMLRFLPEVLILVRAIGAATRSVVLTVMLGLMIVYVFAIALTQIAVDTPAGTKYFSTLPEAMFSLTFHGCFNNDMAGMARLAFQDDLIVGALFACFIVSAPLTIMNLLVGVLVEVVRVVATAEQEGRVVSNLKEELHWAKEALGTEGETISQEEFIMLLQNDQAIDVLQDVGVDLIALVKDPNIIFDGEPFIGFQDFLDEILLLRGSNAATVKDLTVLKTQLTHDLTQVIKKRLKMAV</sequence>
<feature type="transmembrane region" description="Helical" evidence="15">
    <location>
        <begin position="869"/>
        <end position="892"/>
    </location>
</feature>
<dbReference type="Pfam" id="PF00520">
    <property type="entry name" value="Ion_trans"/>
    <property type="match status" value="1"/>
</dbReference>
<evidence type="ECO:0000256" key="10">
    <source>
        <dbReference type="ARBA" id="ARBA00023136"/>
    </source>
</evidence>
<feature type="transmembrane region" description="Helical" evidence="15">
    <location>
        <begin position="933"/>
        <end position="959"/>
    </location>
</feature>
<keyword evidence="4" id="KW-0107">Calcium channel</keyword>
<name>A0A1Q9EHP4_SYMMI</name>